<dbReference type="RefSeq" id="WP_378037081.1">
    <property type="nucleotide sequence ID" value="NZ_JBHSIV010000016.1"/>
</dbReference>
<evidence type="ECO:0000259" key="1">
    <source>
        <dbReference type="SMART" id="SM00858"/>
    </source>
</evidence>
<dbReference type="EMBL" id="JBHSIV010000016">
    <property type="protein sequence ID" value="MFC5063734.1"/>
    <property type="molecule type" value="Genomic_DNA"/>
</dbReference>
<dbReference type="Gene3D" id="3.90.1210.10">
    <property type="entry name" value="Antifreeze-like/N-acetylneuraminic acid synthase C-terminal domain"/>
    <property type="match status" value="1"/>
</dbReference>
<evidence type="ECO:0000313" key="2">
    <source>
        <dbReference type="EMBL" id="MFC5063734.1"/>
    </source>
</evidence>
<proteinExistence type="predicted"/>
<name>A0ABV9YQT7_9PSEU</name>
<dbReference type="SMART" id="SM00858">
    <property type="entry name" value="SAF"/>
    <property type="match status" value="1"/>
</dbReference>
<organism evidence="2 3">
    <name type="scientific">Actinomycetospora atypica</name>
    <dbReference type="NCBI Taxonomy" id="1290095"/>
    <lineage>
        <taxon>Bacteria</taxon>
        <taxon>Bacillati</taxon>
        <taxon>Actinomycetota</taxon>
        <taxon>Actinomycetes</taxon>
        <taxon>Pseudonocardiales</taxon>
        <taxon>Pseudonocardiaceae</taxon>
        <taxon>Actinomycetospora</taxon>
    </lineage>
</organism>
<evidence type="ECO:0000313" key="3">
    <source>
        <dbReference type="Proteomes" id="UP001595947"/>
    </source>
</evidence>
<dbReference type="CDD" id="cd11614">
    <property type="entry name" value="SAF_CpaB_FlgA_like"/>
    <property type="match status" value="1"/>
</dbReference>
<comment type="caution">
    <text evidence="2">The sequence shown here is derived from an EMBL/GenBank/DDBJ whole genome shotgun (WGS) entry which is preliminary data.</text>
</comment>
<accession>A0ABV9YQT7</accession>
<gene>
    <name evidence="2" type="ORF">ACFPBZ_16060</name>
</gene>
<sequence>MARRAPRRDDDGGRALARSRLPTGWRRAVLVRRGVAGLLAVLAVVVGVLSATSPAVVGAPAVVAARDLSPGDPLVAADLVVASRPPDTVPMGARTVPDEVVGRRLVGGVRAGEVLTDVRLVGPEAARAAVGAPDAAGVPLRLADPAIASLVRPGALVDVVGGAGAGRDDGAVLASGARVLTVLRGDERSSSAPLVVVALPGPEAARVAAATIGRDVTLTLR</sequence>
<dbReference type="Proteomes" id="UP001595947">
    <property type="component" value="Unassembled WGS sequence"/>
</dbReference>
<reference evidence="3" key="1">
    <citation type="journal article" date="2019" name="Int. J. Syst. Evol. Microbiol.">
        <title>The Global Catalogue of Microorganisms (GCM) 10K type strain sequencing project: providing services to taxonomists for standard genome sequencing and annotation.</title>
        <authorList>
            <consortium name="The Broad Institute Genomics Platform"/>
            <consortium name="The Broad Institute Genome Sequencing Center for Infectious Disease"/>
            <person name="Wu L."/>
            <person name="Ma J."/>
        </authorList>
    </citation>
    <scope>NUCLEOTIDE SEQUENCE [LARGE SCALE GENOMIC DNA]</scope>
    <source>
        <strain evidence="3">CGMCC 4.7093</strain>
    </source>
</reference>
<feature type="domain" description="SAF" evidence="1">
    <location>
        <begin position="59"/>
        <end position="121"/>
    </location>
</feature>
<dbReference type="InterPro" id="IPR013974">
    <property type="entry name" value="SAF"/>
</dbReference>
<keyword evidence="3" id="KW-1185">Reference proteome</keyword>
<dbReference type="Pfam" id="PF08666">
    <property type="entry name" value="SAF"/>
    <property type="match status" value="1"/>
</dbReference>
<protein>
    <submittedName>
        <fullName evidence="2">SAF domain-containing protein</fullName>
    </submittedName>
</protein>